<gene>
    <name evidence="4" type="ORF">IMSHALPRED_000977</name>
</gene>
<accession>A0A8H3IEV4</accession>
<sequence>MKLSTTFALSALFALSSPMPLERRQDITITTTIDVIETVDVVVTVWLPAGGKPAAPDQEQQVAQPNRPNPAPVFHITPVEDVATPVQTPPPAAQQDPQGAQDQANEAQEQKNRAQAAKNQAAQDQAIQKQNEANQAQEQANDKKVAQNQPAQDQAAPTAAAVEPPAISPVTQDSSSSDQTQPTSGGSCGDIGGTCTATNVTYFGGGLGACGWSNDTTSEDFFALAHEMMGLQSNGNPFCGRKAAIVYQGKTIHGTLTDKCMGCGLESIDLSQHLYDQMFVESVGNYHEVEWYFTS</sequence>
<dbReference type="PANTHER" id="PTHR31836">
    <property type="match status" value="1"/>
</dbReference>
<dbReference type="PANTHER" id="PTHR31836:SF28">
    <property type="entry name" value="SRCR DOMAIN-CONTAINING PROTEIN-RELATED"/>
    <property type="match status" value="1"/>
</dbReference>
<feature type="signal peptide" evidence="3">
    <location>
        <begin position="1"/>
        <end position="18"/>
    </location>
</feature>
<keyword evidence="5" id="KW-1185">Reference proteome</keyword>
<dbReference type="CDD" id="cd22191">
    <property type="entry name" value="DPBB_RlpA_EXP_N-like"/>
    <property type="match status" value="1"/>
</dbReference>
<name>A0A8H3IEV4_9LECA</name>
<evidence type="ECO:0000256" key="3">
    <source>
        <dbReference type="SAM" id="SignalP"/>
    </source>
</evidence>
<evidence type="ECO:0000256" key="2">
    <source>
        <dbReference type="SAM" id="MobiDB-lite"/>
    </source>
</evidence>
<dbReference type="InterPro" id="IPR051477">
    <property type="entry name" value="Expansin_CellWall"/>
</dbReference>
<dbReference type="Gene3D" id="2.40.40.10">
    <property type="entry name" value="RlpA-like domain"/>
    <property type="match status" value="1"/>
</dbReference>
<feature type="region of interest" description="Disordered" evidence="2">
    <location>
        <begin position="52"/>
        <end position="190"/>
    </location>
</feature>
<proteinExistence type="predicted"/>
<dbReference type="SUPFAM" id="SSF50685">
    <property type="entry name" value="Barwin-like endoglucanases"/>
    <property type="match status" value="1"/>
</dbReference>
<keyword evidence="1 3" id="KW-0732">Signal</keyword>
<dbReference type="AlphaFoldDB" id="A0A8H3IEV4"/>
<evidence type="ECO:0000313" key="5">
    <source>
        <dbReference type="Proteomes" id="UP000664534"/>
    </source>
</evidence>
<feature type="compositionally biased region" description="Low complexity" evidence="2">
    <location>
        <begin position="93"/>
        <end position="139"/>
    </location>
</feature>
<feature type="chain" id="PRO_5034800642" description="Allergen Asp f 7" evidence="3">
    <location>
        <begin position="19"/>
        <end position="295"/>
    </location>
</feature>
<evidence type="ECO:0000313" key="4">
    <source>
        <dbReference type="EMBL" id="CAF9913325.1"/>
    </source>
</evidence>
<evidence type="ECO:0008006" key="6">
    <source>
        <dbReference type="Google" id="ProtNLM"/>
    </source>
</evidence>
<reference evidence="4" key="1">
    <citation type="submission" date="2021-03" db="EMBL/GenBank/DDBJ databases">
        <authorList>
            <person name="Tagirdzhanova G."/>
        </authorList>
    </citation>
    <scope>NUCLEOTIDE SEQUENCE</scope>
</reference>
<dbReference type="InterPro" id="IPR036908">
    <property type="entry name" value="RlpA-like_sf"/>
</dbReference>
<organism evidence="4 5">
    <name type="scientific">Imshaugia aleurites</name>
    <dbReference type="NCBI Taxonomy" id="172621"/>
    <lineage>
        <taxon>Eukaryota</taxon>
        <taxon>Fungi</taxon>
        <taxon>Dikarya</taxon>
        <taxon>Ascomycota</taxon>
        <taxon>Pezizomycotina</taxon>
        <taxon>Lecanoromycetes</taxon>
        <taxon>OSLEUM clade</taxon>
        <taxon>Lecanoromycetidae</taxon>
        <taxon>Lecanorales</taxon>
        <taxon>Lecanorineae</taxon>
        <taxon>Parmeliaceae</taxon>
        <taxon>Imshaugia</taxon>
    </lineage>
</organism>
<evidence type="ECO:0000256" key="1">
    <source>
        <dbReference type="ARBA" id="ARBA00022729"/>
    </source>
</evidence>
<feature type="compositionally biased region" description="Low complexity" evidence="2">
    <location>
        <begin position="146"/>
        <end position="185"/>
    </location>
</feature>
<protein>
    <recommendedName>
        <fullName evidence="6">Allergen Asp f 7</fullName>
    </recommendedName>
</protein>
<comment type="caution">
    <text evidence="4">The sequence shown here is derived from an EMBL/GenBank/DDBJ whole genome shotgun (WGS) entry which is preliminary data.</text>
</comment>
<dbReference type="Proteomes" id="UP000664534">
    <property type="component" value="Unassembled WGS sequence"/>
</dbReference>
<dbReference type="EMBL" id="CAJPDT010000011">
    <property type="protein sequence ID" value="CAF9913325.1"/>
    <property type="molecule type" value="Genomic_DNA"/>
</dbReference>
<dbReference type="OrthoDB" id="623670at2759"/>